<dbReference type="CDD" id="cd02877">
    <property type="entry name" value="GH18_hevamine_XipI_class_III"/>
    <property type="match status" value="1"/>
</dbReference>
<evidence type="ECO:0000256" key="4">
    <source>
        <dbReference type="ARBA" id="ARBA00022525"/>
    </source>
</evidence>
<reference evidence="15" key="1">
    <citation type="submission" date="2021-03" db="EMBL/GenBank/DDBJ databases">
        <title>Revisited historic fungal species revealed as producer of novel bioactive compounds through whole genome sequencing and comparative genomics.</title>
        <authorList>
            <person name="Vignolle G.A."/>
            <person name="Hochenegger N."/>
            <person name="Mach R.L."/>
            <person name="Mach-Aigner A.R."/>
            <person name="Javad Rahimi M."/>
            <person name="Salim K.A."/>
            <person name="Chan C.M."/>
            <person name="Lim L.B.L."/>
            <person name="Cai F."/>
            <person name="Druzhinina I.S."/>
            <person name="U'Ren J.M."/>
            <person name="Derntl C."/>
        </authorList>
    </citation>
    <scope>NUCLEOTIDE SEQUENCE</scope>
    <source>
        <strain evidence="15">TUCIM 5799</strain>
    </source>
</reference>
<dbReference type="PROSITE" id="PS01095">
    <property type="entry name" value="GH18_1"/>
    <property type="match status" value="1"/>
</dbReference>
<feature type="chain" id="PRO_5040195966" description="chitinase" evidence="13">
    <location>
        <begin position="26"/>
        <end position="449"/>
    </location>
</feature>
<gene>
    <name evidence="15" type="ORF">JX265_007415</name>
</gene>
<dbReference type="GO" id="GO:0008843">
    <property type="term" value="F:endochitinase activity"/>
    <property type="evidence" value="ECO:0007669"/>
    <property type="project" value="UniProtKB-EC"/>
</dbReference>
<keyword evidence="13" id="KW-0732">Signal</keyword>
<evidence type="ECO:0000256" key="9">
    <source>
        <dbReference type="ARBA" id="ARBA00023295"/>
    </source>
</evidence>
<evidence type="ECO:0000313" key="15">
    <source>
        <dbReference type="EMBL" id="KAI1867613.1"/>
    </source>
</evidence>
<keyword evidence="4" id="KW-0964">Secreted</keyword>
<keyword evidence="7" id="KW-0146">Chitin degradation</keyword>
<feature type="signal peptide" evidence="13">
    <location>
        <begin position="1"/>
        <end position="25"/>
    </location>
</feature>
<evidence type="ECO:0000256" key="13">
    <source>
        <dbReference type="SAM" id="SignalP"/>
    </source>
</evidence>
<protein>
    <recommendedName>
        <fullName evidence="3">chitinase</fullName>
        <ecNumber evidence="3">3.2.1.14</ecNumber>
    </recommendedName>
</protein>
<dbReference type="GO" id="GO:0006032">
    <property type="term" value="P:chitin catabolic process"/>
    <property type="evidence" value="ECO:0007669"/>
    <property type="project" value="UniProtKB-KW"/>
</dbReference>
<keyword evidence="6" id="KW-0378">Hydrolase</keyword>
<dbReference type="PROSITE" id="PS51910">
    <property type="entry name" value="GH18_2"/>
    <property type="match status" value="1"/>
</dbReference>
<keyword evidence="8" id="KW-0119">Carbohydrate metabolism</keyword>
<evidence type="ECO:0000256" key="3">
    <source>
        <dbReference type="ARBA" id="ARBA00012729"/>
    </source>
</evidence>
<evidence type="ECO:0000256" key="1">
    <source>
        <dbReference type="ARBA" id="ARBA00000822"/>
    </source>
</evidence>
<dbReference type="PANTHER" id="PTHR45708:SF49">
    <property type="entry name" value="ENDOCHITINASE"/>
    <property type="match status" value="1"/>
</dbReference>
<sequence length="449" mass="49283">MFATLKAYGLLYAVCASTLFSLGLASFDVTSKNNVAVYYGQGSNQQSLSTYCADSSIDVIILSFVYLFPQQANGYPGINFGNQCSGETYPGPGYAGNNVPASNQLLKCPNLQRDLNTCRKSSPGKKILLSLGGANGGYQLTGAADGVDFATKLWYIFGPRQQAMVDSGYPRPFDYNNEAFSVDGFDLDIEHPPTDGAEGYKAMVIELRKLYGAASGQFYLTASPQCQVPDNNMKEMLSVGSFDMIFIQFYNTPFCSARQWVSTNPNYKVGDAVATGGFTYDAWTTWMATTPSKNARLYIGLPGSANAANSGFDLTVPEASNLINAYYCSANFGGIAIWEATYASSNVVNGKNFYQNMKSVLTTAAAGAGRCSHGSQLRDKPRYQFQDYFNDYFKDNLQHKQGDQYKDKFRDEQGDDKQGDELRNNAGDELKNKFWHKHEGELFSASNVD</sequence>
<proteinExistence type="inferred from homology"/>
<name>A0A9P9WK84_9PEZI</name>
<dbReference type="GO" id="GO:0005576">
    <property type="term" value="C:extracellular region"/>
    <property type="evidence" value="ECO:0007669"/>
    <property type="project" value="UniProtKB-SubCell"/>
</dbReference>
<evidence type="ECO:0000256" key="10">
    <source>
        <dbReference type="ARBA" id="ARBA00023326"/>
    </source>
</evidence>
<accession>A0A9P9WK84</accession>
<dbReference type="SUPFAM" id="SSF51445">
    <property type="entry name" value="(Trans)glycosidases"/>
    <property type="match status" value="1"/>
</dbReference>
<feature type="region of interest" description="Disordered" evidence="12">
    <location>
        <begin position="408"/>
        <end position="427"/>
    </location>
</feature>
<dbReference type="PANTHER" id="PTHR45708">
    <property type="entry name" value="ENDOCHITINASE"/>
    <property type="match status" value="1"/>
</dbReference>
<comment type="subcellular location">
    <subcellularLocation>
        <location evidence="2">Secreted</location>
    </subcellularLocation>
</comment>
<dbReference type="InterPro" id="IPR050542">
    <property type="entry name" value="Glycosyl_Hydrlase18_Chitinase"/>
</dbReference>
<evidence type="ECO:0000313" key="16">
    <source>
        <dbReference type="Proteomes" id="UP000829685"/>
    </source>
</evidence>
<evidence type="ECO:0000259" key="14">
    <source>
        <dbReference type="PROSITE" id="PS51910"/>
    </source>
</evidence>
<evidence type="ECO:0000256" key="11">
    <source>
        <dbReference type="ARBA" id="ARBA00025727"/>
    </source>
</evidence>
<comment type="similarity">
    <text evidence="11">Belongs to the glycosyl hydrolase 18 family. Chitinase class III subfamily.</text>
</comment>
<evidence type="ECO:0000256" key="5">
    <source>
        <dbReference type="ARBA" id="ARBA00022669"/>
    </source>
</evidence>
<dbReference type="InterPro" id="IPR001579">
    <property type="entry name" value="Glyco_hydro_18_chit_AS"/>
</dbReference>
<comment type="caution">
    <text evidence="15">The sequence shown here is derived from an EMBL/GenBank/DDBJ whole genome shotgun (WGS) entry which is preliminary data.</text>
</comment>
<dbReference type="InterPro" id="IPR001223">
    <property type="entry name" value="Glyco_hydro18_cat"/>
</dbReference>
<organism evidence="15 16">
    <name type="scientific">Neoarthrinium moseri</name>
    <dbReference type="NCBI Taxonomy" id="1658444"/>
    <lineage>
        <taxon>Eukaryota</taxon>
        <taxon>Fungi</taxon>
        <taxon>Dikarya</taxon>
        <taxon>Ascomycota</taxon>
        <taxon>Pezizomycotina</taxon>
        <taxon>Sordariomycetes</taxon>
        <taxon>Xylariomycetidae</taxon>
        <taxon>Amphisphaeriales</taxon>
        <taxon>Apiosporaceae</taxon>
        <taxon>Neoarthrinium</taxon>
    </lineage>
</organism>
<evidence type="ECO:0000256" key="8">
    <source>
        <dbReference type="ARBA" id="ARBA00023277"/>
    </source>
</evidence>
<keyword evidence="9" id="KW-0326">Glycosidase</keyword>
<keyword evidence="5" id="KW-0147">Chitin-binding</keyword>
<feature type="domain" description="GH18" evidence="14">
    <location>
        <begin position="33"/>
        <end position="354"/>
    </location>
</feature>
<keyword evidence="10" id="KW-0624">Polysaccharide degradation</keyword>
<dbReference type="Gene3D" id="3.20.20.80">
    <property type="entry name" value="Glycosidases"/>
    <property type="match status" value="1"/>
</dbReference>
<dbReference type="EMBL" id="JAFIMR010000018">
    <property type="protein sequence ID" value="KAI1867613.1"/>
    <property type="molecule type" value="Genomic_DNA"/>
</dbReference>
<keyword evidence="16" id="KW-1185">Reference proteome</keyword>
<evidence type="ECO:0000256" key="2">
    <source>
        <dbReference type="ARBA" id="ARBA00004613"/>
    </source>
</evidence>
<evidence type="ECO:0000256" key="12">
    <source>
        <dbReference type="SAM" id="MobiDB-lite"/>
    </source>
</evidence>
<dbReference type="AlphaFoldDB" id="A0A9P9WK84"/>
<dbReference type="GO" id="GO:0008061">
    <property type="term" value="F:chitin binding"/>
    <property type="evidence" value="ECO:0007669"/>
    <property type="project" value="UniProtKB-KW"/>
</dbReference>
<dbReference type="EC" id="3.2.1.14" evidence="3"/>
<evidence type="ECO:0000256" key="6">
    <source>
        <dbReference type="ARBA" id="ARBA00022801"/>
    </source>
</evidence>
<comment type="catalytic activity">
    <reaction evidence="1">
        <text>Random endo-hydrolysis of N-acetyl-beta-D-glucosaminide (1-&gt;4)-beta-linkages in chitin and chitodextrins.</text>
        <dbReference type="EC" id="3.2.1.14"/>
    </reaction>
</comment>
<dbReference type="InterPro" id="IPR045321">
    <property type="entry name" value="Cts1-like"/>
</dbReference>
<evidence type="ECO:0000256" key="7">
    <source>
        <dbReference type="ARBA" id="ARBA00023024"/>
    </source>
</evidence>
<dbReference type="GO" id="GO:0000272">
    <property type="term" value="P:polysaccharide catabolic process"/>
    <property type="evidence" value="ECO:0007669"/>
    <property type="project" value="UniProtKB-KW"/>
</dbReference>
<dbReference type="Proteomes" id="UP000829685">
    <property type="component" value="Unassembled WGS sequence"/>
</dbReference>
<dbReference type="InterPro" id="IPR017853">
    <property type="entry name" value="GH"/>
</dbReference>